<protein>
    <submittedName>
        <fullName evidence="1">UPF0276 protein</fullName>
    </submittedName>
</protein>
<dbReference type="Proteomes" id="UP000653343">
    <property type="component" value="Unassembled WGS sequence"/>
</dbReference>
<dbReference type="SUPFAM" id="SSF51658">
    <property type="entry name" value="Xylose isomerase-like"/>
    <property type="match status" value="1"/>
</dbReference>
<dbReference type="PANTHER" id="PTHR42194:SF1">
    <property type="entry name" value="UPF0276 PROTEIN HI_1600"/>
    <property type="match status" value="1"/>
</dbReference>
<dbReference type="InterPro" id="IPR007801">
    <property type="entry name" value="MbnB/TglH/ChrH"/>
</dbReference>
<evidence type="ECO:0000313" key="1">
    <source>
        <dbReference type="EMBL" id="GGX37048.1"/>
    </source>
</evidence>
<proteinExistence type="predicted"/>
<dbReference type="InterPro" id="IPR036237">
    <property type="entry name" value="Xyl_isomerase-like_sf"/>
</dbReference>
<sequence length="318" mass="35002">MMSAKSAHGFAPPRLGLPDLGPGVGLRHPHFAHILEHGAGVGWFEIISENYIDNYGHSRYVLDQIREQCAIVMHGVSMSIGSTDPLDLTYLRKLKQLATELRAVWVSDHLCWTGVAGINTHDLLPLPLNEESLRHVIRRIHTVQDILERPLILENPSTYLQFRHSTFSEAEFLATLCAETGCGLLLDVNNVYVSAYNHGFDAVDYINTLPAGQIVQIHLAGPTNCGNYLIDTHDQPVPEAVWKLYALAMQRTGGVSTLLEWDASIPPYPVILQELEKAKAVLQGMIPQTGIHSAASGVSNPLQGLLQVAEEDLCISPR</sequence>
<name>A0ABQ2XXE9_9BURK</name>
<dbReference type="RefSeq" id="WP_229793075.1">
    <property type="nucleotide sequence ID" value="NZ_BMYU01000002.1"/>
</dbReference>
<dbReference type="Pfam" id="PF05114">
    <property type="entry name" value="MbnB_TglH_ChrH"/>
    <property type="match status" value="1"/>
</dbReference>
<dbReference type="Gene3D" id="3.20.20.150">
    <property type="entry name" value="Divalent-metal-dependent TIM barrel enzymes"/>
    <property type="match status" value="1"/>
</dbReference>
<gene>
    <name evidence="1" type="ORF">GCM10010946_13920</name>
</gene>
<accession>A0ABQ2XXE9</accession>
<dbReference type="EMBL" id="BMYU01000002">
    <property type="protein sequence ID" value="GGX37048.1"/>
    <property type="molecule type" value="Genomic_DNA"/>
</dbReference>
<reference evidence="2" key="1">
    <citation type="journal article" date="2019" name="Int. J. Syst. Evol. Microbiol.">
        <title>The Global Catalogue of Microorganisms (GCM) 10K type strain sequencing project: providing services to taxonomists for standard genome sequencing and annotation.</title>
        <authorList>
            <consortium name="The Broad Institute Genomics Platform"/>
            <consortium name="The Broad Institute Genome Sequencing Center for Infectious Disease"/>
            <person name="Wu L."/>
            <person name="Ma J."/>
        </authorList>
    </citation>
    <scope>NUCLEOTIDE SEQUENCE [LARGE SCALE GENOMIC DNA]</scope>
    <source>
        <strain evidence="2">KCTC 23917</strain>
    </source>
</reference>
<dbReference type="PANTHER" id="PTHR42194">
    <property type="entry name" value="UPF0276 PROTEIN HI_1600"/>
    <property type="match status" value="1"/>
</dbReference>
<evidence type="ECO:0000313" key="2">
    <source>
        <dbReference type="Proteomes" id="UP000653343"/>
    </source>
</evidence>
<keyword evidence="2" id="KW-1185">Reference proteome</keyword>
<comment type="caution">
    <text evidence="1">The sequence shown here is derived from an EMBL/GenBank/DDBJ whole genome shotgun (WGS) entry which is preliminary data.</text>
</comment>
<organism evidence="1 2">
    <name type="scientific">Undibacterium squillarum</name>
    <dbReference type="NCBI Taxonomy" id="1131567"/>
    <lineage>
        <taxon>Bacteria</taxon>
        <taxon>Pseudomonadati</taxon>
        <taxon>Pseudomonadota</taxon>
        <taxon>Betaproteobacteria</taxon>
        <taxon>Burkholderiales</taxon>
        <taxon>Oxalobacteraceae</taxon>
        <taxon>Undibacterium</taxon>
    </lineage>
</organism>
<dbReference type="NCBIfam" id="NF003818">
    <property type="entry name" value="PRK05409.1"/>
    <property type="match status" value="1"/>
</dbReference>